<feature type="non-terminal residue" evidence="1">
    <location>
        <position position="86"/>
    </location>
</feature>
<reference evidence="1 2" key="1">
    <citation type="submission" date="2024-03" db="EMBL/GenBank/DDBJ databases">
        <title>First Report of Pectobacterium brasiliscabiei causing potato scab in china.</title>
        <authorList>
            <person name="Handique U."/>
        </authorList>
    </citation>
    <scope>NUCLEOTIDE SEQUENCE [LARGE SCALE GENOMIC DNA]</scope>
    <source>
        <strain evidence="1 2">ZRIMU1503</strain>
    </source>
</reference>
<protein>
    <submittedName>
        <fullName evidence="1">Uncharacterized protein</fullName>
    </submittedName>
</protein>
<organism evidence="1 2">
    <name type="scientific">Streptomyces brasiliscabiei</name>
    <dbReference type="NCBI Taxonomy" id="2736302"/>
    <lineage>
        <taxon>Bacteria</taxon>
        <taxon>Bacillati</taxon>
        <taxon>Actinomycetota</taxon>
        <taxon>Actinomycetes</taxon>
        <taxon>Kitasatosporales</taxon>
        <taxon>Streptomycetaceae</taxon>
        <taxon>Streptomyces</taxon>
    </lineage>
</organism>
<dbReference type="RefSeq" id="WP_336558991.1">
    <property type="nucleotide sequence ID" value="NZ_JBBAYM010000177.1"/>
</dbReference>
<sequence length="86" mass="9684">MKTIELKVATRIQDNGDGGFTAYCYNNTDELLADHPKAKDFVKDPVTGEWGDVVIELTQEKKDEILNNENDYENGYVGEDTITLNV</sequence>
<name>A0ABU8GV50_9ACTN</name>
<keyword evidence="2" id="KW-1185">Reference proteome</keyword>
<accession>A0ABU8GV50</accession>
<dbReference type="Proteomes" id="UP001365781">
    <property type="component" value="Unassembled WGS sequence"/>
</dbReference>
<evidence type="ECO:0000313" key="2">
    <source>
        <dbReference type="Proteomes" id="UP001365781"/>
    </source>
</evidence>
<gene>
    <name evidence="1" type="ORF">WB403_49155</name>
</gene>
<evidence type="ECO:0000313" key="1">
    <source>
        <dbReference type="EMBL" id="MEI5617076.1"/>
    </source>
</evidence>
<dbReference type="EMBL" id="JBBAYM010000177">
    <property type="protein sequence ID" value="MEI5617076.1"/>
    <property type="molecule type" value="Genomic_DNA"/>
</dbReference>
<comment type="caution">
    <text evidence="1">The sequence shown here is derived from an EMBL/GenBank/DDBJ whole genome shotgun (WGS) entry which is preliminary data.</text>
</comment>
<proteinExistence type="predicted"/>